<proteinExistence type="predicted"/>
<comment type="caution">
    <text evidence="2">The sequence shown here is derived from an EMBL/GenBank/DDBJ whole genome shotgun (WGS) entry which is preliminary data.</text>
</comment>
<evidence type="ECO:0000313" key="3">
    <source>
        <dbReference type="Proteomes" id="UP000032274"/>
    </source>
</evidence>
<keyword evidence="1" id="KW-1133">Transmembrane helix</keyword>
<name>A0AA40JLB3_STAAU</name>
<dbReference type="Proteomes" id="UP000032274">
    <property type="component" value="Unassembled WGS sequence"/>
</dbReference>
<protein>
    <submittedName>
        <fullName evidence="2">Uncharacterized protein</fullName>
    </submittedName>
</protein>
<accession>A0AA40JLB3</accession>
<evidence type="ECO:0000256" key="1">
    <source>
        <dbReference type="SAM" id="Phobius"/>
    </source>
</evidence>
<organism evidence="2 3">
    <name type="scientific">Staphylococcus aureus</name>
    <dbReference type="NCBI Taxonomy" id="1280"/>
    <lineage>
        <taxon>Bacteria</taxon>
        <taxon>Bacillati</taxon>
        <taxon>Bacillota</taxon>
        <taxon>Bacilli</taxon>
        <taxon>Bacillales</taxon>
        <taxon>Staphylococcaceae</taxon>
        <taxon>Staphylococcus</taxon>
    </lineage>
</organism>
<dbReference type="AlphaFoldDB" id="A0AA40JLB3"/>
<reference evidence="2 3" key="1">
    <citation type="submission" date="2015-01" db="EMBL/GenBank/DDBJ databases">
        <title>Characterization of Swiss Staphylococcus aureus strains involved in food poisoning.</title>
        <authorList>
            <person name="Crovadore J."/>
            <person name="Chablais R."/>
            <person name="Tonacini J."/>
            <person name="Schnyder B."/>
            <person name="Lefort F."/>
        </authorList>
    </citation>
    <scope>NUCLEOTIDE SEQUENCE [LARGE SCALE GENOMIC DNA]</scope>
    <source>
        <strain evidence="2 3">SA-120</strain>
    </source>
</reference>
<feature type="transmembrane region" description="Helical" evidence="1">
    <location>
        <begin position="12"/>
        <end position="34"/>
    </location>
</feature>
<evidence type="ECO:0000313" key="2">
    <source>
        <dbReference type="EMBL" id="KIT95953.1"/>
    </source>
</evidence>
<keyword evidence="1" id="KW-0472">Membrane</keyword>
<sequence length="48" mass="5268">MITMAQVLMPGFPFVAASKFIFAIINLLSIQYLVKVTITVIQNTLGNP</sequence>
<dbReference type="EMBL" id="JXIG01000629">
    <property type="protein sequence ID" value="KIT95953.1"/>
    <property type="molecule type" value="Genomic_DNA"/>
</dbReference>
<gene>
    <name evidence="2" type="ORF">QU38_13585</name>
</gene>
<keyword evidence="1" id="KW-0812">Transmembrane</keyword>